<feature type="transmembrane region" description="Helical" evidence="1">
    <location>
        <begin position="669"/>
        <end position="689"/>
    </location>
</feature>
<dbReference type="RefSeq" id="XP_040773824.1">
    <property type="nucleotide sequence ID" value="XM_040917594.1"/>
</dbReference>
<dbReference type="GeneID" id="63834723"/>
<dbReference type="PANTHER" id="PTHR37544">
    <property type="entry name" value="SPRAY-RELATED"/>
    <property type="match status" value="1"/>
</dbReference>
<organism evidence="2 3">
    <name type="scientific">Cryphonectria parasitica (strain ATCC 38755 / EP155)</name>
    <dbReference type="NCBI Taxonomy" id="660469"/>
    <lineage>
        <taxon>Eukaryota</taxon>
        <taxon>Fungi</taxon>
        <taxon>Dikarya</taxon>
        <taxon>Ascomycota</taxon>
        <taxon>Pezizomycotina</taxon>
        <taxon>Sordariomycetes</taxon>
        <taxon>Sordariomycetidae</taxon>
        <taxon>Diaporthales</taxon>
        <taxon>Cryphonectriaceae</taxon>
        <taxon>Cryphonectria-Endothia species complex</taxon>
        <taxon>Cryphonectria</taxon>
    </lineage>
</organism>
<dbReference type="EMBL" id="MU032350">
    <property type="protein sequence ID" value="KAF3762845.1"/>
    <property type="molecule type" value="Genomic_DNA"/>
</dbReference>
<sequence>MDTLDDEGEGYRTKDASLRESAAAAASEGLYWRPFYLRRRVLTAFLVTFALIVCAIEVLLAVSNRNDGFTTAASGEYYLWTYGPTAFLTLIAAAFSRVEYQSKISAPWEHMARQASKAADCLLLDYVSEFQLVTIYKALRNRDFTVAATTIISLMIKLMIVFSTGLITLSLTRVHRDSVAMILQDRFTNDNTALAAADTLPYFILQGLIGSNLTYPMGISRDFAFQSVQTGLPSTAQSQVSVDGLTNSLVCEAIDLNMTGSAPPDPHYSENTMNLTITARDCEMKLRLMAPDFTVDNENGTTLFSRFAQGQCNGTSDESGRRVLVMFGNLGYYTDTSQNVTDYTGQYTFNPIRGILHKSAQLLCTPSYTITTVNLIQNGTNVQNVTLAPEASNHTLDTVTAWNIMDAHFAAYNNMITNIGGYWTDTTIYVDGQEHTLVDVDQYSSLMLQLEVASDMNSSTLFNETILQQVATAYYRQFGAIVAKQFLFETAHIPTTGKAILMENRLVVRLWSGQSMAAIGGGCCILALVCILTIEKQGVVPRDPSTLYGIAAIISHSSGVLSKLRDLGDGDEETFKTSLEASSFRSEVTWAPSSGLKIFRIRHASTINTTNRSYQRRTVHAHPVVLNPAVRVILGLILVALIVALELTLRKSNRDDGLGDIANDTYIHYLWTSLPSVVFGGIAMLFSAIDFKTRSLIPYLLLDKVVRTKTFMSFHLLDASVPYAIWKEIGLRNVGAVATTTTLLVASFFTIFSGSLFREATFPTSRTLTLRADDSFPVDTYVSDAASLGDVAASLILESNLTFPNFTYENLVFPQFLLNTSWLPEQEEITDFSGLAIKSIVPSLRGSLQCQVYDSSSIHTNLTLNYTSSDTIHNPLWIDIDGEDCGSDAVKSNPAEFKDTQYWYALGFSVETNMSYFGQGGVRDDDSNGCSDILFAWGHLDFGDVDDPIQHIAAMGCNNSFETVEVETTFIGTNLAIDPAQPPRPLEYTAHNTTSWNTLTLMYSYLAEVHTNELLNSFFSLLTTSRWAVPVSMFDGAKDDADTEVAAAIQFQHNIIMAQVLSNTRVPANTTNATLAYPPPADLTDGNDAIPLYTAVATDTTGRRRVAQDTASTRILEVLLAITLVLLLVGWADVRHTNVLAASPTTIASVVALLAGGNVVQQMPADAEWSAHENIQRVLGPETNFWLGWGNAPDDEGLGMSNENHNRVRRFGIFAARNAEEIEMKLHKPGTDSGASSLLLRENVV</sequence>
<feature type="transmembrane region" description="Helical" evidence="1">
    <location>
        <begin position="738"/>
        <end position="757"/>
    </location>
</feature>
<feature type="transmembrane region" description="Helical" evidence="1">
    <location>
        <begin position="624"/>
        <end position="649"/>
    </location>
</feature>
<reference evidence="2" key="1">
    <citation type="journal article" date="2020" name="Phytopathology">
        <title>Genome sequence of the chestnut blight fungus Cryphonectria parasitica EP155: A fundamental resource for an archetypical invasive plant pathogen.</title>
        <authorList>
            <person name="Crouch J.A."/>
            <person name="Dawe A."/>
            <person name="Aerts A."/>
            <person name="Barry K."/>
            <person name="Churchill A.C.L."/>
            <person name="Grimwood J."/>
            <person name="Hillman B."/>
            <person name="Milgroom M.G."/>
            <person name="Pangilinan J."/>
            <person name="Smith M."/>
            <person name="Salamov A."/>
            <person name="Schmutz J."/>
            <person name="Yadav J."/>
            <person name="Grigoriev I.V."/>
            <person name="Nuss D."/>
        </authorList>
    </citation>
    <scope>NUCLEOTIDE SEQUENCE</scope>
    <source>
        <strain evidence="2">EP155</strain>
    </source>
</reference>
<dbReference type="Pfam" id="PF11915">
    <property type="entry name" value="DUF3433"/>
    <property type="match status" value="2"/>
</dbReference>
<dbReference type="InterPro" id="IPR021840">
    <property type="entry name" value="DUF3433"/>
</dbReference>
<dbReference type="PANTHER" id="PTHR37544:SF1">
    <property type="entry name" value="PHOSPHORIBOSYLAMINOIMIDAZOLE-SUCCINOCARBOXAMIDE SYNTHASE"/>
    <property type="match status" value="1"/>
</dbReference>
<dbReference type="Proteomes" id="UP000803844">
    <property type="component" value="Unassembled WGS sequence"/>
</dbReference>
<keyword evidence="1" id="KW-0472">Membrane</keyword>
<comment type="caution">
    <text evidence="2">The sequence shown here is derived from an EMBL/GenBank/DDBJ whole genome shotgun (WGS) entry which is preliminary data.</text>
</comment>
<gene>
    <name evidence="2" type="ORF">M406DRAFT_263476</name>
</gene>
<keyword evidence="1" id="KW-1133">Transmembrane helix</keyword>
<evidence type="ECO:0000313" key="2">
    <source>
        <dbReference type="EMBL" id="KAF3762845.1"/>
    </source>
</evidence>
<evidence type="ECO:0000313" key="3">
    <source>
        <dbReference type="Proteomes" id="UP000803844"/>
    </source>
</evidence>
<feature type="transmembrane region" description="Helical" evidence="1">
    <location>
        <begin position="511"/>
        <end position="534"/>
    </location>
</feature>
<accession>A0A9P5CMF8</accession>
<evidence type="ECO:0000256" key="1">
    <source>
        <dbReference type="SAM" id="Phobius"/>
    </source>
</evidence>
<protein>
    <submittedName>
        <fullName evidence="2">Uncharacterized protein</fullName>
    </submittedName>
</protein>
<keyword evidence="3" id="KW-1185">Reference proteome</keyword>
<dbReference type="AlphaFoldDB" id="A0A9P5CMF8"/>
<dbReference type="OrthoDB" id="5332281at2759"/>
<name>A0A9P5CMF8_CRYP1</name>
<feature type="transmembrane region" description="Helical" evidence="1">
    <location>
        <begin position="77"/>
        <end position="95"/>
    </location>
</feature>
<keyword evidence="1" id="KW-0812">Transmembrane</keyword>
<proteinExistence type="predicted"/>
<feature type="transmembrane region" description="Helical" evidence="1">
    <location>
        <begin position="144"/>
        <end position="171"/>
    </location>
</feature>
<feature type="transmembrane region" description="Helical" evidence="1">
    <location>
        <begin position="41"/>
        <end position="62"/>
    </location>
</feature>